<dbReference type="SUPFAM" id="SSF144232">
    <property type="entry name" value="HIT/MYND zinc finger-like"/>
    <property type="match status" value="1"/>
</dbReference>
<dbReference type="PROSITE" id="PS51083">
    <property type="entry name" value="ZF_HIT"/>
    <property type="match status" value="1"/>
</dbReference>
<proteinExistence type="predicted"/>
<dbReference type="Proteomes" id="UP001497383">
    <property type="component" value="Chromosome 6"/>
</dbReference>
<organism evidence="3 4">
    <name type="scientific">Lodderomyces beijingensis</name>
    <dbReference type="NCBI Taxonomy" id="1775926"/>
    <lineage>
        <taxon>Eukaryota</taxon>
        <taxon>Fungi</taxon>
        <taxon>Dikarya</taxon>
        <taxon>Ascomycota</taxon>
        <taxon>Saccharomycotina</taxon>
        <taxon>Pichiomycetes</taxon>
        <taxon>Debaryomycetaceae</taxon>
        <taxon>Candida/Lodderomyces clade</taxon>
        <taxon>Lodderomyces</taxon>
    </lineage>
</organism>
<protein>
    <recommendedName>
        <fullName evidence="2">HIT-type domain-containing protein</fullName>
    </recommendedName>
</protein>
<dbReference type="InterPro" id="IPR007529">
    <property type="entry name" value="Znf_HIT"/>
</dbReference>
<reference evidence="3 4" key="1">
    <citation type="submission" date="2024-03" db="EMBL/GenBank/DDBJ databases">
        <authorList>
            <person name="Brejova B."/>
        </authorList>
    </citation>
    <scope>NUCLEOTIDE SEQUENCE [LARGE SCALE GENOMIC DNA]</scope>
    <source>
        <strain evidence="3 4">CBS 14171</strain>
    </source>
</reference>
<keyword evidence="1" id="KW-0479">Metal-binding</keyword>
<dbReference type="CDD" id="cd23024">
    <property type="entry name" value="zf-HIT_ZNHIT2-3"/>
    <property type="match status" value="1"/>
</dbReference>
<dbReference type="Pfam" id="PF04438">
    <property type="entry name" value="zf-HIT"/>
    <property type="match status" value="1"/>
</dbReference>
<keyword evidence="1" id="KW-0863">Zinc-finger</keyword>
<dbReference type="Gene3D" id="1.20.1440.260">
    <property type="match status" value="1"/>
</dbReference>
<keyword evidence="1" id="KW-0862">Zinc</keyword>
<sequence>MALCQICRVETSKYTCPKCKIPYCSLKCYKSTQHQHHEQSVDVEPSSPATDIASTTTNGSKFDSLLNNEKIQYLLKQPALQFHLLSLITILQDGFIRNLNHEQKLEVMNLKLTDLRAGGIEENELVDEFVHLVLQLTEEQNEHQS</sequence>
<feature type="domain" description="HIT-type" evidence="2">
    <location>
        <begin position="4"/>
        <end position="41"/>
    </location>
</feature>
<dbReference type="RefSeq" id="XP_066831780.1">
    <property type="nucleotide sequence ID" value="XM_066975108.1"/>
</dbReference>
<evidence type="ECO:0000259" key="2">
    <source>
        <dbReference type="PROSITE" id="PS51083"/>
    </source>
</evidence>
<dbReference type="Gene3D" id="3.30.60.190">
    <property type="match status" value="1"/>
</dbReference>
<dbReference type="EMBL" id="OZ022410">
    <property type="protein sequence ID" value="CAK9440973.1"/>
    <property type="molecule type" value="Genomic_DNA"/>
</dbReference>
<evidence type="ECO:0000313" key="3">
    <source>
        <dbReference type="EMBL" id="CAK9440973.1"/>
    </source>
</evidence>
<dbReference type="GeneID" id="92210038"/>
<evidence type="ECO:0000256" key="1">
    <source>
        <dbReference type="PROSITE-ProRule" id="PRU00453"/>
    </source>
</evidence>
<accession>A0ABP0ZR30</accession>
<name>A0ABP0ZR30_9ASCO</name>
<gene>
    <name evidence="3" type="ORF">LODBEIA_P48420</name>
</gene>
<keyword evidence="4" id="KW-1185">Reference proteome</keyword>
<evidence type="ECO:0000313" key="4">
    <source>
        <dbReference type="Proteomes" id="UP001497383"/>
    </source>
</evidence>